<proteinExistence type="predicted"/>
<evidence type="ECO:0000313" key="3">
    <source>
        <dbReference type="Proteomes" id="UP001234495"/>
    </source>
</evidence>
<dbReference type="GO" id="GO:0005840">
    <property type="term" value="C:ribosome"/>
    <property type="evidence" value="ECO:0007669"/>
    <property type="project" value="UniProtKB-KW"/>
</dbReference>
<reference evidence="2 3" key="1">
    <citation type="submission" date="2023-07" db="EMBL/GenBank/DDBJ databases">
        <title>Genomic Encyclopedia of Type Strains, Phase IV (KMG-IV): sequencing the most valuable type-strain genomes for metagenomic binning, comparative biology and taxonomic classification.</title>
        <authorList>
            <person name="Goeker M."/>
        </authorList>
    </citation>
    <scope>NUCLEOTIDE SEQUENCE [LARGE SCALE GENOMIC DNA]</scope>
    <source>
        <strain evidence="2 3">DSM 29005</strain>
    </source>
</reference>
<protein>
    <submittedName>
        <fullName evidence="2">Ribosomal protein L29</fullName>
    </submittedName>
</protein>
<keyword evidence="2" id="KW-0689">Ribosomal protein</keyword>
<dbReference type="RefSeq" id="WP_307336661.1">
    <property type="nucleotide sequence ID" value="NZ_JAUSUD010000002.1"/>
</dbReference>
<accession>A0ABT9ZBN8</accession>
<dbReference type="InterPro" id="IPR048062">
    <property type="entry name" value="SE1832-like"/>
</dbReference>
<dbReference type="Proteomes" id="UP001234495">
    <property type="component" value="Unassembled WGS sequence"/>
</dbReference>
<gene>
    <name evidence="2" type="ORF">J2S19_000503</name>
</gene>
<dbReference type="NCBIfam" id="NF040877">
    <property type="entry name" value="SE1832_fam"/>
    <property type="match status" value="1"/>
</dbReference>
<keyword evidence="1" id="KW-0175">Coiled coil</keyword>
<dbReference type="EMBL" id="JAUSUD010000002">
    <property type="protein sequence ID" value="MDQ0229252.1"/>
    <property type="molecule type" value="Genomic_DNA"/>
</dbReference>
<keyword evidence="2" id="KW-0687">Ribonucleoprotein</keyword>
<comment type="caution">
    <text evidence="2">The sequence shown here is derived from an EMBL/GenBank/DDBJ whole genome shotgun (WGS) entry which is preliminary data.</text>
</comment>
<evidence type="ECO:0000256" key="1">
    <source>
        <dbReference type="SAM" id="Coils"/>
    </source>
</evidence>
<feature type="coiled-coil region" evidence="1">
    <location>
        <begin position="3"/>
        <end position="54"/>
    </location>
</feature>
<keyword evidence="3" id="KW-1185">Reference proteome</keyword>
<name>A0ABT9ZBN8_9BACI</name>
<evidence type="ECO:0000313" key="2">
    <source>
        <dbReference type="EMBL" id="MDQ0229252.1"/>
    </source>
</evidence>
<organism evidence="2 3">
    <name type="scientific">Metabacillus malikii</name>
    <dbReference type="NCBI Taxonomy" id="1504265"/>
    <lineage>
        <taxon>Bacteria</taxon>
        <taxon>Bacillati</taxon>
        <taxon>Bacillota</taxon>
        <taxon>Bacilli</taxon>
        <taxon>Bacillales</taxon>
        <taxon>Bacillaceae</taxon>
        <taxon>Metabacillus</taxon>
    </lineage>
</organism>
<sequence length="57" mass="6693">MNKNEINQRIDELKMDYVRTQGDIEKLESTGNSTERLEAKLTEIEESLAKYRSMLTE</sequence>